<dbReference type="Gene3D" id="1.10.287.1080">
    <property type="entry name" value="MazG-like"/>
    <property type="match status" value="1"/>
</dbReference>
<dbReference type="RefSeq" id="WP_396756233.1">
    <property type="nucleotide sequence ID" value="NZ_JBITLA010000001.1"/>
</dbReference>
<name>A0ABW7ZGN1_9ACTN</name>
<dbReference type="SUPFAM" id="SSF101386">
    <property type="entry name" value="all-alpha NTP pyrophosphatases"/>
    <property type="match status" value="1"/>
</dbReference>
<comment type="caution">
    <text evidence="1">The sequence shown here is derived from an EMBL/GenBank/DDBJ whole genome shotgun (WGS) entry which is preliminary data.</text>
</comment>
<gene>
    <name evidence="1" type="ORF">ACIBP4_06785</name>
</gene>
<protein>
    <submittedName>
        <fullName evidence="1">Nucleotide pyrophosphohydrolase</fullName>
    </submittedName>
</protein>
<proteinExistence type="predicted"/>
<accession>A0ABW7ZGN1</accession>
<evidence type="ECO:0000313" key="2">
    <source>
        <dbReference type="Proteomes" id="UP001612812"/>
    </source>
</evidence>
<sequence>MDLESLRLRAAAIADLYDRHNLAAGRGPWSTGDLALGFVGDVGDLAKLVMAVDGRREIADARERLGHELADCLWSVLVLADRYGVDLAAEFARMTAGIEKHLGDHRPDKVE</sequence>
<dbReference type="Proteomes" id="UP001612812">
    <property type="component" value="Unassembled WGS sequence"/>
</dbReference>
<reference evidence="1 2" key="1">
    <citation type="submission" date="2024-10" db="EMBL/GenBank/DDBJ databases">
        <title>The Natural Products Discovery Center: Release of the First 8490 Sequenced Strains for Exploring Actinobacteria Biosynthetic Diversity.</title>
        <authorList>
            <person name="Kalkreuter E."/>
            <person name="Kautsar S.A."/>
            <person name="Yang D."/>
            <person name="Bader C.D."/>
            <person name="Teijaro C.N."/>
            <person name="Fluegel L."/>
            <person name="Davis C.M."/>
            <person name="Simpson J.R."/>
            <person name="Lauterbach L."/>
            <person name="Steele A.D."/>
            <person name="Gui C."/>
            <person name="Meng S."/>
            <person name="Li G."/>
            <person name="Viehrig K."/>
            <person name="Ye F."/>
            <person name="Su P."/>
            <person name="Kiefer A.F."/>
            <person name="Nichols A."/>
            <person name="Cepeda A.J."/>
            <person name="Yan W."/>
            <person name="Fan B."/>
            <person name="Jiang Y."/>
            <person name="Adhikari A."/>
            <person name="Zheng C.-J."/>
            <person name="Schuster L."/>
            <person name="Cowan T.M."/>
            <person name="Smanski M.J."/>
            <person name="Chevrette M.G."/>
            <person name="De Carvalho L.P.S."/>
            <person name="Shen B."/>
        </authorList>
    </citation>
    <scope>NUCLEOTIDE SEQUENCE [LARGE SCALE GENOMIC DNA]</scope>
    <source>
        <strain evidence="1 2">NPDC049845</strain>
    </source>
</reference>
<keyword evidence="2" id="KW-1185">Reference proteome</keyword>
<dbReference type="EMBL" id="JBITLE010000002">
    <property type="protein sequence ID" value="MFI7262011.1"/>
    <property type="molecule type" value="Genomic_DNA"/>
</dbReference>
<organism evidence="1 2">
    <name type="scientific">Micromonospora maritima</name>
    <dbReference type="NCBI Taxonomy" id="986711"/>
    <lineage>
        <taxon>Bacteria</taxon>
        <taxon>Bacillati</taxon>
        <taxon>Actinomycetota</taxon>
        <taxon>Actinomycetes</taxon>
        <taxon>Micromonosporales</taxon>
        <taxon>Micromonosporaceae</taxon>
        <taxon>Micromonospora</taxon>
    </lineage>
</organism>
<evidence type="ECO:0000313" key="1">
    <source>
        <dbReference type="EMBL" id="MFI7262011.1"/>
    </source>
</evidence>